<comment type="caution">
    <text evidence="9">The sequence shown here is derived from an EMBL/GenBank/DDBJ whole genome shotgun (WGS) entry which is preliminary data.</text>
</comment>
<dbReference type="Pfam" id="PF07732">
    <property type="entry name" value="Cu-oxidase_3"/>
    <property type="match status" value="1"/>
</dbReference>
<dbReference type="PANTHER" id="PTHR11709">
    <property type="entry name" value="MULTI-COPPER OXIDASE"/>
    <property type="match status" value="1"/>
</dbReference>
<evidence type="ECO:0008006" key="11">
    <source>
        <dbReference type="Google" id="ProtNLM"/>
    </source>
</evidence>
<keyword evidence="5" id="KW-0472">Membrane</keyword>
<name>A0A9P4P0E7_9PEZI</name>
<reference evidence="9" key="1">
    <citation type="journal article" date="2020" name="Stud. Mycol.">
        <title>101 Dothideomycetes genomes: a test case for predicting lifestyles and emergence of pathogens.</title>
        <authorList>
            <person name="Haridas S."/>
            <person name="Albert R."/>
            <person name="Binder M."/>
            <person name="Bloem J."/>
            <person name="Labutti K."/>
            <person name="Salamov A."/>
            <person name="Andreopoulos B."/>
            <person name="Baker S."/>
            <person name="Barry K."/>
            <person name="Bills G."/>
            <person name="Bluhm B."/>
            <person name="Cannon C."/>
            <person name="Castanera R."/>
            <person name="Culley D."/>
            <person name="Daum C."/>
            <person name="Ezra D."/>
            <person name="Gonzalez J."/>
            <person name="Henrissat B."/>
            <person name="Kuo A."/>
            <person name="Liang C."/>
            <person name="Lipzen A."/>
            <person name="Lutzoni F."/>
            <person name="Magnuson J."/>
            <person name="Mondo S."/>
            <person name="Nolan M."/>
            <person name="Ohm R."/>
            <person name="Pangilinan J."/>
            <person name="Park H.-J."/>
            <person name="Ramirez L."/>
            <person name="Alfaro M."/>
            <person name="Sun H."/>
            <person name="Tritt A."/>
            <person name="Yoshinaga Y."/>
            <person name="Zwiers L.-H."/>
            <person name="Turgeon B."/>
            <person name="Goodwin S."/>
            <person name="Spatafora J."/>
            <person name="Crous P."/>
            <person name="Grigoriev I."/>
        </authorList>
    </citation>
    <scope>NUCLEOTIDE SEQUENCE</scope>
    <source>
        <strain evidence="9">CBS 130266</strain>
    </source>
</reference>
<keyword evidence="3" id="KW-0560">Oxidoreductase</keyword>
<keyword evidence="2" id="KW-0479">Metal-binding</keyword>
<evidence type="ECO:0000259" key="6">
    <source>
        <dbReference type="Pfam" id="PF00394"/>
    </source>
</evidence>
<dbReference type="InterPro" id="IPR011707">
    <property type="entry name" value="Cu-oxidase-like_N"/>
</dbReference>
<proteinExistence type="inferred from homology"/>
<accession>A0A9P4P0E7</accession>
<dbReference type="InterPro" id="IPR008972">
    <property type="entry name" value="Cupredoxin"/>
</dbReference>
<dbReference type="GO" id="GO:0016491">
    <property type="term" value="F:oxidoreductase activity"/>
    <property type="evidence" value="ECO:0007669"/>
    <property type="project" value="UniProtKB-KW"/>
</dbReference>
<dbReference type="AlphaFoldDB" id="A0A9P4P0E7"/>
<dbReference type="Gene3D" id="2.60.40.420">
    <property type="entry name" value="Cupredoxins - blue copper proteins"/>
    <property type="match status" value="3"/>
</dbReference>
<keyword evidence="10" id="KW-1185">Reference proteome</keyword>
<evidence type="ECO:0000259" key="7">
    <source>
        <dbReference type="Pfam" id="PF07731"/>
    </source>
</evidence>
<evidence type="ECO:0000256" key="2">
    <source>
        <dbReference type="ARBA" id="ARBA00022723"/>
    </source>
</evidence>
<gene>
    <name evidence="9" type="ORF">EJ08DRAFT_581144</name>
</gene>
<evidence type="ECO:0000256" key="1">
    <source>
        <dbReference type="ARBA" id="ARBA00010609"/>
    </source>
</evidence>
<dbReference type="FunFam" id="2.60.40.420:FF:000045">
    <property type="entry name" value="Laccase 2"/>
    <property type="match status" value="1"/>
</dbReference>
<dbReference type="InterPro" id="IPR045087">
    <property type="entry name" value="Cu-oxidase_fam"/>
</dbReference>
<protein>
    <recommendedName>
        <fullName evidence="11">Multicopper oxidase</fullName>
    </recommendedName>
</protein>
<feature type="domain" description="Plastocyanin-like" evidence="6">
    <location>
        <begin position="263"/>
        <end position="411"/>
    </location>
</feature>
<dbReference type="InterPro" id="IPR011706">
    <property type="entry name" value="Cu-oxidase_C"/>
</dbReference>
<keyword evidence="5" id="KW-0812">Transmembrane</keyword>
<dbReference type="EMBL" id="MU007014">
    <property type="protein sequence ID" value="KAF2434957.1"/>
    <property type="molecule type" value="Genomic_DNA"/>
</dbReference>
<keyword evidence="4" id="KW-0186">Copper</keyword>
<dbReference type="Pfam" id="PF00394">
    <property type="entry name" value="Cu-oxidase"/>
    <property type="match status" value="1"/>
</dbReference>
<feature type="domain" description="Plastocyanin-like" evidence="7">
    <location>
        <begin position="563"/>
        <end position="655"/>
    </location>
</feature>
<sequence>MYPIAEAKDLETGTKPASPLKNTTIAPFQVQAYSKETSTPWLTRILFVICVALTLAIAGLGLGLGLKLQQDKTEIARLRSLNTTGDSNRNFNYSSFYGIPDILPVVSEALLVNQTELDMRTQFQISNVTSTRFYVFNITQALASPDGFQKPMILINNQSPGPLIEANSGDTIQVLVNNHMANWSTTIHWHGIDQKNSNRMDGVAAVTQCGIPPGQSFKYEFNTTGERGTFWYHSHLSMQYTDGLFGPIVIHDPKEQIPKVDEEKIIFMGDWYHTYSSVLLASYLNPTSQWANESGVEPLPDNILLNGRNKYNCSVQSTTYPPNKTAEHCSGGSLYKTEVKSGGAHRFRLINHSSFLSFWFSIDNHTMEIVEIDGTEIEPISFRGVNVNIGQRYSIIIHANQTVGNYNMRATLPTSCFLPFAPYNSSGLDSSGYEVVGILSYDHTDFDKPTIGVKGNVTNPYGASTNPFNNLVWNGCDDMPFNMTFPMRKKEEFKATPSNTHYIQYAFSQAQNVNRIFVNKTTWAPIENNATIWKASEIKPSNSYISLGNALNQQIYTNNDATSANELVINSLDAMEHPWHLHGHSFQIVGWGPSLFSSENTYWNYENPMRRDTVTVPANSHIVIRWENDNPGIWAMHRHVAWHVEGGMFFQFAERLSNLQKLLDGMDTVAK</sequence>
<dbReference type="SUPFAM" id="SSF49503">
    <property type="entry name" value="Cupredoxins"/>
    <property type="match status" value="3"/>
</dbReference>
<dbReference type="CDD" id="cd13910">
    <property type="entry name" value="CuRO_3_MCO_like_4"/>
    <property type="match status" value="1"/>
</dbReference>
<keyword evidence="5" id="KW-1133">Transmembrane helix</keyword>
<evidence type="ECO:0000313" key="10">
    <source>
        <dbReference type="Proteomes" id="UP000800235"/>
    </source>
</evidence>
<feature type="domain" description="Plastocyanin-like" evidence="8">
    <location>
        <begin position="139"/>
        <end position="254"/>
    </location>
</feature>
<evidence type="ECO:0000313" key="9">
    <source>
        <dbReference type="EMBL" id="KAF2434957.1"/>
    </source>
</evidence>
<evidence type="ECO:0000259" key="8">
    <source>
        <dbReference type="Pfam" id="PF07732"/>
    </source>
</evidence>
<dbReference type="Proteomes" id="UP000800235">
    <property type="component" value="Unassembled WGS sequence"/>
</dbReference>
<evidence type="ECO:0000256" key="5">
    <source>
        <dbReference type="SAM" id="Phobius"/>
    </source>
</evidence>
<evidence type="ECO:0000256" key="3">
    <source>
        <dbReference type="ARBA" id="ARBA00023002"/>
    </source>
</evidence>
<dbReference type="CDD" id="cd04205">
    <property type="entry name" value="CuRO_2_LCC_like"/>
    <property type="match status" value="1"/>
</dbReference>
<organism evidence="9 10">
    <name type="scientific">Tothia fuscella</name>
    <dbReference type="NCBI Taxonomy" id="1048955"/>
    <lineage>
        <taxon>Eukaryota</taxon>
        <taxon>Fungi</taxon>
        <taxon>Dikarya</taxon>
        <taxon>Ascomycota</taxon>
        <taxon>Pezizomycotina</taxon>
        <taxon>Dothideomycetes</taxon>
        <taxon>Pleosporomycetidae</taxon>
        <taxon>Venturiales</taxon>
        <taxon>Cylindrosympodiaceae</taxon>
        <taxon>Tothia</taxon>
    </lineage>
</organism>
<dbReference type="InterPro" id="IPR033138">
    <property type="entry name" value="Cu_oxidase_CS"/>
</dbReference>
<dbReference type="CDD" id="cd13857">
    <property type="entry name" value="CuRO_1_Diphenol_Ox"/>
    <property type="match status" value="1"/>
</dbReference>
<dbReference type="PROSITE" id="PS00079">
    <property type="entry name" value="MULTICOPPER_OXIDASE1"/>
    <property type="match status" value="1"/>
</dbReference>
<feature type="transmembrane region" description="Helical" evidence="5">
    <location>
        <begin position="45"/>
        <end position="66"/>
    </location>
</feature>
<dbReference type="OrthoDB" id="10255118at2759"/>
<evidence type="ECO:0000256" key="4">
    <source>
        <dbReference type="ARBA" id="ARBA00023008"/>
    </source>
</evidence>
<dbReference type="InterPro" id="IPR001117">
    <property type="entry name" value="Cu-oxidase_2nd"/>
</dbReference>
<dbReference type="Pfam" id="PF07731">
    <property type="entry name" value="Cu-oxidase_2"/>
    <property type="match status" value="1"/>
</dbReference>
<dbReference type="PANTHER" id="PTHR11709:SF414">
    <property type="entry name" value="ADR239WP"/>
    <property type="match status" value="1"/>
</dbReference>
<dbReference type="GO" id="GO:0005507">
    <property type="term" value="F:copper ion binding"/>
    <property type="evidence" value="ECO:0007669"/>
    <property type="project" value="InterPro"/>
</dbReference>
<comment type="similarity">
    <text evidence="1">Belongs to the multicopper oxidase family.</text>
</comment>